<protein>
    <recommendedName>
        <fullName evidence="6">Peptidyl-prolyl cis-trans isomerase</fullName>
        <ecNumber evidence="6">5.2.1.8</ecNumber>
    </recommendedName>
</protein>
<dbReference type="OrthoDB" id="9814548at2"/>
<evidence type="ECO:0000259" key="8">
    <source>
        <dbReference type="PROSITE" id="PS50059"/>
    </source>
</evidence>
<dbReference type="SUPFAM" id="SSF54534">
    <property type="entry name" value="FKBP-like"/>
    <property type="match status" value="1"/>
</dbReference>
<proteinExistence type="inferred from homology"/>
<dbReference type="FunFam" id="3.10.50.40:FF:000006">
    <property type="entry name" value="Peptidyl-prolyl cis-trans isomerase"/>
    <property type="match status" value="1"/>
</dbReference>
<comment type="similarity">
    <text evidence="2 6">Belongs to the FKBP-type PPIase family.</text>
</comment>
<organism evidence="9 10">
    <name type="scientific">Pseudoluteimonas lycopersici</name>
    <dbReference type="NCBI Taxonomy" id="1324796"/>
    <lineage>
        <taxon>Bacteria</taxon>
        <taxon>Pseudomonadati</taxon>
        <taxon>Pseudomonadota</taxon>
        <taxon>Gammaproteobacteria</taxon>
        <taxon>Lysobacterales</taxon>
        <taxon>Lysobacteraceae</taxon>
        <taxon>Pseudoluteimonas</taxon>
    </lineage>
</organism>
<dbReference type="EC" id="5.2.1.8" evidence="6"/>
<evidence type="ECO:0000256" key="4">
    <source>
        <dbReference type="ARBA" id="ARBA00023235"/>
    </source>
</evidence>
<name>A0A516V2Q3_9GAMM</name>
<evidence type="ECO:0000256" key="6">
    <source>
        <dbReference type="RuleBase" id="RU003915"/>
    </source>
</evidence>
<dbReference type="Pfam" id="PF01346">
    <property type="entry name" value="FKBP_N"/>
    <property type="match status" value="2"/>
</dbReference>
<feature type="chain" id="PRO_5021962155" description="Peptidyl-prolyl cis-trans isomerase" evidence="7">
    <location>
        <begin position="24"/>
        <end position="315"/>
    </location>
</feature>
<dbReference type="Gene3D" id="3.10.50.40">
    <property type="match status" value="1"/>
</dbReference>
<keyword evidence="7" id="KW-0732">Signal</keyword>
<accession>A0A516V2Q3</accession>
<dbReference type="EMBL" id="CP041742">
    <property type="protein sequence ID" value="QDQ72810.1"/>
    <property type="molecule type" value="Genomic_DNA"/>
</dbReference>
<comment type="catalytic activity">
    <reaction evidence="1 5 6">
        <text>[protein]-peptidylproline (omega=180) = [protein]-peptidylproline (omega=0)</text>
        <dbReference type="Rhea" id="RHEA:16237"/>
        <dbReference type="Rhea" id="RHEA-COMP:10747"/>
        <dbReference type="Rhea" id="RHEA-COMP:10748"/>
        <dbReference type="ChEBI" id="CHEBI:83833"/>
        <dbReference type="ChEBI" id="CHEBI:83834"/>
        <dbReference type="EC" id="5.2.1.8"/>
    </reaction>
</comment>
<evidence type="ECO:0000256" key="1">
    <source>
        <dbReference type="ARBA" id="ARBA00000971"/>
    </source>
</evidence>
<evidence type="ECO:0000256" key="3">
    <source>
        <dbReference type="ARBA" id="ARBA00023110"/>
    </source>
</evidence>
<sequence length="315" mass="32934">MRPTLRGIVASALLFVLAQTGMAQDKTVLATDRDKVSYMAGIDVAHSIAAAAPDMDYAAFERALRNGFAGGKPLLGDAETQATGRALMQAIGARKGQPPGTLPAATPGLSSEKVGLLVGADAGRSLAPVSSEIDVPTFMQALRTVLQGGKPLLSDEEATAVRTAFTARMNAKQQALAAQAGSRNLVEGQAFLAKNKAVAGVHVTPSGLQYMVLRQGAGPQPMPTDRVRVNYRGTLLDGTEFDSSYKNGEPAEFGLDEVIRGWTEGVGMMPVGSKYRFWVPANLGYGAKGTPGGPIPPNATLVFDVELMAILPPGR</sequence>
<reference evidence="9 10" key="1">
    <citation type="submission" date="2019-07" db="EMBL/GenBank/DDBJ databases">
        <title>Lysobacter weifangensis sp. nov., isolated from bensulfuron-methyl contaminated farmland soil.</title>
        <authorList>
            <person name="Zhao H."/>
        </authorList>
    </citation>
    <scope>NUCLEOTIDE SEQUENCE [LARGE SCALE GENOMIC DNA]</scope>
    <source>
        <strain evidence="9 10">CC-Bw-6</strain>
    </source>
</reference>
<dbReference type="PANTHER" id="PTHR43811:SF57">
    <property type="entry name" value="FKBP-TYPE PEPTIDYL-PROLYL CIS-TRANS ISOMERASE FKPA-RELATED"/>
    <property type="match status" value="1"/>
</dbReference>
<evidence type="ECO:0000256" key="2">
    <source>
        <dbReference type="ARBA" id="ARBA00006577"/>
    </source>
</evidence>
<dbReference type="RefSeq" id="WP_143878325.1">
    <property type="nucleotide sequence ID" value="NZ_BAABLZ010000002.1"/>
</dbReference>
<dbReference type="InterPro" id="IPR046357">
    <property type="entry name" value="PPIase_dom_sf"/>
</dbReference>
<dbReference type="PROSITE" id="PS50059">
    <property type="entry name" value="FKBP_PPIASE"/>
    <property type="match status" value="1"/>
</dbReference>
<dbReference type="InterPro" id="IPR000774">
    <property type="entry name" value="PPIase_FKBP_N"/>
</dbReference>
<keyword evidence="3 5" id="KW-0697">Rotamase</keyword>
<evidence type="ECO:0000256" key="7">
    <source>
        <dbReference type="SAM" id="SignalP"/>
    </source>
</evidence>
<keyword evidence="10" id="KW-1185">Reference proteome</keyword>
<dbReference type="InterPro" id="IPR036944">
    <property type="entry name" value="PPIase_FKBP_N_sf"/>
</dbReference>
<evidence type="ECO:0000313" key="10">
    <source>
        <dbReference type="Proteomes" id="UP000315891"/>
    </source>
</evidence>
<dbReference type="Gene3D" id="1.10.287.460">
    <property type="entry name" value="Peptidyl-prolyl cis-trans isomerase, FKBP-type, N-terminal domain"/>
    <property type="match status" value="2"/>
</dbReference>
<dbReference type="Proteomes" id="UP000315891">
    <property type="component" value="Chromosome"/>
</dbReference>
<evidence type="ECO:0000256" key="5">
    <source>
        <dbReference type="PROSITE-ProRule" id="PRU00277"/>
    </source>
</evidence>
<evidence type="ECO:0000313" key="9">
    <source>
        <dbReference type="EMBL" id="QDQ72810.1"/>
    </source>
</evidence>
<dbReference type="GO" id="GO:0003755">
    <property type="term" value="F:peptidyl-prolyl cis-trans isomerase activity"/>
    <property type="evidence" value="ECO:0007669"/>
    <property type="project" value="UniProtKB-UniRule"/>
</dbReference>
<dbReference type="GO" id="GO:0006457">
    <property type="term" value="P:protein folding"/>
    <property type="evidence" value="ECO:0007669"/>
    <property type="project" value="InterPro"/>
</dbReference>
<feature type="signal peptide" evidence="7">
    <location>
        <begin position="1"/>
        <end position="23"/>
    </location>
</feature>
<keyword evidence="4 5" id="KW-0413">Isomerase</keyword>
<dbReference type="InterPro" id="IPR001179">
    <property type="entry name" value="PPIase_FKBP_dom"/>
</dbReference>
<dbReference type="Pfam" id="PF00254">
    <property type="entry name" value="FKBP_C"/>
    <property type="match status" value="1"/>
</dbReference>
<feature type="domain" description="PPIase FKBP-type" evidence="8">
    <location>
        <begin position="224"/>
        <end position="311"/>
    </location>
</feature>
<gene>
    <name evidence="9" type="ORF">FNZ56_02430</name>
</gene>
<dbReference type="PANTHER" id="PTHR43811">
    <property type="entry name" value="FKBP-TYPE PEPTIDYL-PROLYL CIS-TRANS ISOMERASE FKPA"/>
    <property type="match status" value="1"/>
</dbReference>
<dbReference type="AlphaFoldDB" id="A0A516V2Q3"/>